<evidence type="ECO:0000313" key="2">
    <source>
        <dbReference type="EMBL" id="GAA2919925.1"/>
    </source>
</evidence>
<proteinExistence type="predicted"/>
<dbReference type="Proteomes" id="UP001501102">
    <property type="component" value="Unassembled WGS sequence"/>
</dbReference>
<feature type="compositionally biased region" description="Basic and acidic residues" evidence="1">
    <location>
        <begin position="101"/>
        <end position="116"/>
    </location>
</feature>
<organism evidence="2 3">
    <name type="scientific">Streptomyces thioluteus</name>
    <dbReference type="NCBI Taxonomy" id="66431"/>
    <lineage>
        <taxon>Bacteria</taxon>
        <taxon>Bacillati</taxon>
        <taxon>Actinomycetota</taxon>
        <taxon>Actinomycetes</taxon>
        <taxon>Kitasatosporales</taxon>
        <taxon>Streptomycetaceae</taxon>
        <taxon>Streptomyces</taxon>
    </lineage>
</organism>
<keyword evidence="3" id="KW-1185">Reference proteome</keyword>
<feature type="region of interest" description="Disordered" evidence="1">
    <location>
        <begin position="209"/>
        <end position="228"/>
    </location>
</feature>
<feature type="region of interest" description="Disordered" evidence="1">
    <location>
        <begin position="101"/>
        <end position="129"/>
    </location>
</feature>
<accession>A0ABN3WLY6</accession>
<evidence type="ECO:0000256" key="1">
    <source>
        <dbReference type="SAM" id="MobiDB-lite"/>
    </source>
</evidence>
<name>A0ABN3WLY6_STRTU</name>
<sequence length="228" mass="24171">MFAGVVLVDAAHGLGAAAGDVVGAAGDDDVAAAEGELAGVLGEELVQVDVHGRLVVPDALELPRGQAGVEHVAEVVPHPVVDTALAGLLVGEVDLRLGDGHAVDPAPEPRVRHDARPATPAPGVQQPLPRRHRPEMIEEDVGLRGLQPVQLLDDPRVPRRLVTVEHGRVVIPQPVVMVVETIDITQPQIDRVLLVVPVLGHRLLIRSTQNRGHGCRAPKKKQVDQAEL</sequence>
<dbReference type="EMBL" id="BAAAXZ010000057">
    <property type="protein sequence ID" value="GAA2919925.1"/>
    <property type="molecule type" value="Genomic_DNA"/>
</dbReference>
<gene>
    <name evidence="2" type="ORF">GCM10020221_15190</name>
</gene>
<reference evidence="2 3" key="1">
    <citation type="journal article" date="2019" name="Int. J. Syst. Evol. Microbiol.">
        <title>The Global Catalogue of Microorganisms (GCM) 10K type strain sequencing project: providing services to taxonomists for standard genome sequencing and annotation.</title>
        <authorList>
            <consortium name="The Broad Institute Genomics Platform"/>
            <consortium name="The Broad Institute Genome Sequencing Center for Infectious Disease"/>
            <person name="Wu L."/>
            <person name="Ma J."/>
        </authorList>
    </citation>
    <scope>NUCLEOTIDE SEQUENCE [LARGE SCALE GENOMIC DNA]</scope>
    <source>
        <strain evidence="2 3">JCM 4087</strain>
    </source>
</reference>
<evidence type="ECO:0000313" key="3">
    <source>
        <dbReference type="Proteomes" id="UP001501102"/>
    </source>
</evidence>
<comment type="caution">
    <text evidence="2">The sequence shown here is derived from an EMBL/GenBank/DDBJ whole genome shotgun (WGS) entry which is preliminary data.</text>
</comment>
<protein>
    <submittedName>
        <fullName evidence="2">Uncharacterized protein</fullName>
    </submittedName>
</protein>